<name>U3A798_9SPHN</name>
<reference evidence="2 3" key="1">
    <citation type="submission" date="2013-09" db="EMBL/GenBank/DDBJ databases">
        <title>Whole genome shotgun sequence of Novosphingobium tardaugens NBRC 16725.</title>
        <authorList>
            <person name="Isaki S."/>
            <person name="Hosoyama A."/>
            <person name="Tsuchikane K."/>
            <person name="Katsumata H."/>
            <person name="Ando Y."/>
            <person name="Yamazaki S."/>
            <person name="Fujita N."/>
        </authorList>
    </citation>
    <scope>NUCLEOTIDE SEQUENCE [LARGE SCALE GENOMIC DNA]</scope>
    <source>
        <strain evidence="2 3">NBRC 16725</strain>
    </source>
</reference>
<keyword evidence="3" id="KW-1185">Reference proteome</keyword>
<dbReference type="InterPro" id="IPR027843">
    <property type="entry name" value="DUF4440"/>
</dbReference>
<comment type="caution">
    <text evidence="2">The sequence shown here is derived from an EMBL/GenBank/DDBJ whole genome shotgun (WGS) entry which is preliminary data.</text>
</comment>
<feature type="domain" description="DUF4440" evidence="1">
    <location>
        <begin position="11"/>
        <end position="122"/>
    </location>
</feature>
<evidence type="ECO:0000313" key="2">
    <source>
        <dbReference type="EMBL" id="GAD50628.1"/>
    </source>
</evidence>
<dbReference type="InterPro" id="IPR032710">
    <property type="entry name" value="NTF2-like_dom_sf"/>
</dbReference>
<dbReference type="EMBL" id="BASZ01000010">
    <property type="protein sequence ID" value="GAD50628.1"/>
    <property type="molecule type" value="Genomic_DNA"/>
</dbReference>
<sequence length="138" mass="14690">MSLSAGAELAIRTARAAFNRALAEGDLAGVGAVLADKAMLVAGTDSAVLAGRKAQLAVWKRDFASPDRVVYERMPAQVIVSPVAPIAMEHGRWRGVSRTAAADFAAGSYTAKWRCFDGTWRIEAELFLTEECGGIFSV</sequence>
<dbReference type="Gene3D" id="3.10.450.50">
    <property type="match status" value="1"/>
</dbReference>
<accession>U3A798</accession>
<dbReference type="eggNOG" id="COG4319">
    <property type="taxonomic scope" value="Bacteria"/>
</dbReference>
<dbReference type="Pfam" id="PF14534">
    <property type="entry name" value="DUF4440"/>
    <property type="match status" value="1"/>
</dbReference>
<proteinExistence type="predicted"/>
<organism evidence="2 3">
    <name type="scientific">Caenibius tardaugens NBRC 16725</name>
    <dbReference type="NCBI Taxonomy" id="1219035"/>
    <lineage>
        <taxon>Bacteria</taxon>
        <taxon>Pseudomonadati</taxon>
        <taxon>Pseudomonadota</taxon>
        <taxon>Alphaproteobacteria</taxon>
        <taxon>Sphingomonadales</taxon>
        <taxon>Erythrobacteraceae</taxon>
        <taxon>Caenibius</taxon>
    </lineage>
</organism>
<protein>
    <recommendedName>
        <fullName evidence="1">DUF4440 domain-containing protein</fullName>
    </recommendedName>
</protein>
<evidence type="ECO:0000259" key="1">
    <source>
        <dbReference type="Pfam" id="PF14534"/>
    </source>
</evidence>
<evidence type="ECO:0000313" key="3">
    <source>
        <dbReference type="Proteomes" id="UP000016568"/>
    </source>
</evidence>
<gene>
    <name evidence="2" type="ORF">NT2_10_00730</name>
</gene>
<dbReference type="AlphaFoldDB" id="U3A798"/>
<dbReference type="RefSeq" id="WP_021691446.1">
    <property type="nucleotide sequence ID" value="NZ_BASZ01000010.1"/>
</dbReference>
<dbReference type="SUPFAM" id="SSF54427">
    <property type="entry name" value="NTF2-like"/>
    <property type="match status" value="1"/>
</dbReference>
<dbReference type="Proteomes" id="UP000016568">
    <property type="component" value="Unassembled WGS sequence"/>
</dbReference>